<dbReference type="EMBL" id="JEMA01001166">
    <property type="protein sequence ID" value="KYF61630.1"/>
    <property type="molecule type" value="Genomic_DNA"/>
</dbReference>
<proteinExistence type="predicted"/>
<name>A0A150Q141_SORCE</name>
<protein>
    <submittedName>
        <fullName evidence="2">Uncharacterized protein</fullName>
    </submittedName>
</protein>
<evidence type="ECO:0000256" key="1">
    <source>
        <dbReference type="SAM" id="MobiDB-lite"/>
    </source>
</evidence>
<dbReference type="OrthoDB" id="5519992at2"/>
<reference evidence="2 3" key="1">
    <citation type="submission" date="2014-02" db="EMBL/GenBank/DDBJ databases">
        <title>The small core and large imbalanced accessory genome model reveals a collaborative survival strategy of Sorangium cellulosum strains in nature.</title>
        <authorList>
            <person name="Han K."/>
            <person name="Peng R."/>
            <person name="Blom J."/>
            <person name="Li Y.-Z."/>
        </authorList>
    </citation>
    <scope>NUCLEOTIDE SEQUENCE [LARGE SCALE GENOMIC DNA]</scope>
    <source>
        <strain evidence="2 3">So0008-312</strain>
    </source>
</reference>
<dbReference type="Proteomes" id="UP000075260">
    <property type="component" value="Unassembled WGS sequence"/>
</dbReference>
<evidence type="ECO:0000313" key="2">
    <source>
        <dbReference type="EMBL" id="KYF61630.1"/>
    </source>
</evidence>
<organism evidence="2 3">
    <name type="scientific">Sorangium cellulosum</name>
    <name type="common">Polyangium cellulosum</name>
    <dbReference type="NCBI Taxonomy" id="56"/>
    <lineage>
        <taxon>Bacteria</taxon>
        <taxon>Pseudomonadati</taxon>
        <taxon>Myxococcota</taxon>
        <taxon>Polyangia</taxon>
        <taxon>Polyangiales</taxon>
        <taxon>Polyangiaceae</taxon>
        <taxon>Sorangium</taxon>
    </lineage>
</organism>
<comment type="caution">
    <text evidence="2">The sequence shown here is derived from an EMBL/GenBank/DDBJ whole genome shotgun (WGS) entry which is preliminary data.</text>
</comment>
<accession>A0A150Q141</accession>
<evidence type="ECO:0000313" key="3">
    <source>
        <dbReference type="Proteomes" id="UP000075260"/>
    </source>
</evidence>
<feature type="region of interest" description="Disordered" evidence="1">
    <location>
        <begin position="87"/>
        <end position="116"/>
    </location>
</feature>
<gene>
    <name evidence="2" type="ORF">BE15_05895</name>
</gene>
<sequence>MVVRDGDNLLVSVDVGRGSALSVPFKTVEPGCSQATLIVRLAAASTPCAGCVDERLAGAAREIGGLDAERVFRAVRAAIDACAARAHGERPCSVADAGGSPESAGPRSSGALRLAPANGPHVPAGSALPADTDIDVILII</sequence>
<dbReference type="AlphaFoldDB" id="A0A150Q141"/>